<feature type="domain" description="F-box associated beta-propeller type 3" evidence="1">
    <location>
        <begin position="33"/>
        <end position="275"/>
    </location>
</feature>
<reference evidence="2 3" key="1">
    <citation type="submission" date="2024-04" db="EMBL/GenBank/DDBJ databases">
        <title>The reference genome of an endangered Asteraceae, Deinandra increscens subsp. villosa, native to the Central Coast of California.</title>
        <authorList>
            <person name="Guilliams M."/>
            <person name="Hasenstab-Lehman K."/>
            <person name="Meyer R."/>
            <person name="Mcevoy S."/>
        </authorList>
    </citation>
    <scope>NUCLEOTIDE SEQUENCE [LARGE SCALE GENOMIC DNA]</scope>
    <source>
        <tissue evidence="2">Leaf</tissue>
    </source>
</reference>
<evidence type="ECO:0000259" key="1">
    <source>
        <dbReference type="Pfam" id="PF08268"/>
    </source>
</evidence>
<evidence type="ECO:0000313" key="3">
    <source>
        <dbReference type="Proteomes" id="UP001408789"/>
    </source>
</evidence>
<accession>A0AAP0HC19</accession>
<dbReference type="PANTHER" id="PTHR31672:SF13">
    <property type="entry name" value="F-BOX PROTEIN CPR30-LIKE"/>
    <property type="match status" value="1"/>
</dbReference>
<proteinExistence type="predicted"/>
<organism evidence="2 3">
    <name type="scientific">Deinandra increscens subsp. villosa</name>
    <dbReference type="NCBI Taxonomy" id="3103831"/>
    <lineage>
        <taxon>Eukaryota</taxon>
        <taxon>Viridiplantae</taxon>
        <taxon>Streptophyta</taxon>
        <taxon>Embryophyta</taxon>
        <taxon>Tracheophyta</taxon>
        <taxon>Spermatophyta</taxon>
        <taxon>Magnoliopsida</taxon>
        <taxon>eudicotyledons</taxon>
        <taxon>Gunneridae</taxon>
        <taxon>Pentapetalae</taxon>
        <taxon>asterids</taxon>
        <taxon>campanulids</taxon>
        <taxon>Asterales</taxon>
        <taxon>Asteraceae</taxon>
        <taxon>Asteroideae</taxon>
        <taxon>Heliantheae alliance</taxon>
        <taxon>Madieae</taxon>
        <taxon>Madiinae</taxon>
        <taxon>Deinandra</taxon>
    </lineage>
</organism>
<name>A0AAP0HC19_9ASTR</name>
<dbReference type="AlphaFoldDB" id="A0AAP0HC19"/>
<dbReference type="InterPro" id="IPR017451">
    <property type="entry name" value="F-box-assoc_interact_dom"/>
</dbReference>
<dbReference type="EMBL" id="JBCNJP010000007">
    <property type="protein sequence ID" value="KAK9077250.1"/>
    <property type="molecule type" value="Genomic_DNA"/>
</dbReference>
<keyword evidence="3" id="KW-1185">Reference proteome</keyword>
<dbReference type="PANTHER" id="PTHR31672">
    <property type="entry name" value="BNACNNG10540D PROTEIN"/>
    <property type="match status" value="1"/>
</dbReference>
<dbReference type="InterPro" id="IPR011043">
    <property type="entry name" value="Gal_Oxase/kelch_b-propeller"/>
</dbReference>
<dbReference type="Pfam" id="PF08268">
    <property type="entry name" value="FBA_3"/>
    <property type="match status" value="1"/>
</dbReference>
<dbReference type="SUPFAM" id="SSF50965">
    <property type="entry name" value="Galactose oxidase, central domain"/>
    <property type="match status" value="1"/>
</dbReference>
<protein>
    <recommendedName>
        <fullName evidence="1">F-box associated beta-propeller type 3 domain-containing protein</fullName>
    </recommendedName>
</protein>
<comment type="caution">
    <text evidence="2">The sequence shown here is derived from an EMBL/GenBank/DDBJ whole genome shotgun (WGS) entry which is preliminary data.</text>
</comment>
<dbReference type="InterPro" id="IPR050796">
    <property type="entry name" value="SCF_F-box_component"/>
</dbReference>
<evidence type="ECO:0000313" key="2">
    <source>
        <dbReference type="EMBL" id="KAK9077250.1"/>
    </source>
</evidence>
<sequence>MHLRYQTNRNQIILLDPSSPRTFTTFDPNHLPLATTQHAIHPFNENNVLIVASRDGLVCVALTETRQLAFWNPLTRAYKTFHTRFYDDLFKFTPMAFYSDSSNDYKFLHVVSVSEGAFIYSGRLDSWRKINICPEIISGGYISNYTWHVGTFSRLKVYFLLQSKRSLNQPRLVSFDVESEEFKEIQFPPVPQGYYYSGLTLATRGGYALWLAYGDRHDGCLKCDLWRMDDDEGDGWIKLMTYSRPFCNGRIVPYKLAYVKKDGDLIVFTQYYTIDTNYFFTHFVCIEPVPWPFANAGAIYTETLVSPHP</sequence>
<dbReference type="NCBIfam" id="TIGR01640">
    <property type="entry name" value="F_box_assoc_1"/>
    <property type="match status" value="1"/>
</dbReference>
<gene>
    <name evidence="2" type="ORF">SSX86_005587</name>
</gene>
<dbReference type="Proteomes" id="UP001408789">
    <property type="component" value="Unassembled WGS sequence"/>
</dbReference>
<dbReference type="InterPro" id="IPR013187">
    <property type="entry name" value="F-box-assoc_dom_typ3"/>
</dbReference>